<dbReference type="PANTHER" id="PTHR43479:SF11">
    <property type="entry name" value="ACREF_ENVCD OPERON REPRESSOR-RELATED"/>
    <property type="match status" value="1"/>
</dbReference>
<evidence type="ECO:0000313" key="5">
    <source>
        <dbReference type="Proteomes" id="UP000232122"/>
    </source>
</evidence>
<protein>
    <submittedName>
        <fullName evidence="4">TetR/AcrR family transcriptional regulator</fullName>
    </submittedName>
</protein>
<dbReference type="PANTHER" id="PTHR43479">
    <property type="entry name" value="ACREF/ENVCD OPERON REPRESSOR-RELATED"/>
    <property type="match status" value="1"/>
</dbReference>
<gene>
    <name evidence="4" type="ORF">CH379_015775</name>
</gene>
<dbReference type="InterPro" id="IPR009057">
    <property type="entry name" value="Homeodomain-like_sf"/>
</dbReference>
<accession>A0AAE4QR08</accession>
<comment type="caution">
    <text evidence="4">The sequence shown here is derived from an EMBL/GenBank/DDBJ whole genome shotgun (WGS) entry which is preliminary data.</text>
</comment>
<feature type="DNA-binding region" description="H-T-H motif" evidence="2">
    <location>
        <begin position="38"/>
        <end position="57"/>
    </location>
</feature>
<name>A0AAE4QR08_9LEPT</name>
<dbReference type="InterPro" id="IPR050624">
    <property type="entry name" value="HTH-type_Tx_Regulator"/>
</dbReference>
<dbReference type="GO" id="GO:0003677">
    <property type="term" value="F:DNA binding"/>
    <property type="evidence" value="ECO:0007669"/>
    <property type="project" value="UniProtKB-UniRule"/>
</dbReference>
<evidence type="ECO:0000256" key="1">
    <source>
        <dbReference type="ARBA" id="ARBA00023125"/>
    </source>
</evidence>
<organism evidence="4 5">
    <name type="scientific">Leptospira ellisii</name>
    <dbReference type="NCBI Taxonomy" id="2023197"/>
    <lineage>
        <taxon>Bacteria</taxon>
        <taxon>Pseudomonadati</taxon>
        <taxon>Spirochaetota</taxon>
        <taxon>Spirochaetia</taxon>
        <taxon>Leptospirales</taxon>
        <taxon>Leptospiraceae</taxon>
        <taxon>Leptospira</taxon>
    </lineage>
</organism>
<feature type="domain" description="HTH tetR-type" evidence="3">
    <location>
        <begin position="15"/>
        <end position="75"/>
    </location>
</feature>
<dbReference type="RefSeq" id="WP_317573563.1">
    <property type="nucleotide sequence ID" value="NZ_NPEF02000019.1"/>
</dbReference>
<dbReference type="AlphaFoldDB" id="A0AAE4QR08"/>
<dbReference type="PRINTS" id="PR00455">
    <property type="entry name" value="HTHTETR"/>
</dbReference>
<dbReference type="Pfam" id="PF00440">
    <property type="entry name" value="TetR_N"/>
    <property type="match status" value="1"/>
</dbReference>
<dbReference type="Gene3D" id="1.10.10.60">
    <property type="entry name" value="Homeodomain-like"/>
    <property type="match status" value="1"/>
</dbReference>
<dbReference type="SUPFAM" id="SSF46689">
    <property type="entry name" value="Homeodomain-like"/>
    <property type="match status" value="1"/>
</dbReference>
<keyword evidence="5" id="KW-1185">Reference proteome</keyword>
<proteinExistence type="predicted"/>
<evidence type="ECO:0000313" key="4">
    <source>
        <dbReference type="EMBL" id="MDV6237090.1"/>
    </source>
</evidence>
<dbReference type="EMBL" id="NPEF02000019">
    <property type="protein sequence ID" value="MDV6237090.1"/>
    <property type="molecule type" value="Genomic_DNA"/>
</dbReference>
<sequence length="205" mass="23538">MKSAKIRKPIQNRSIETREKIVQSAYKLVKKKGYSETGIRDIVETADVSIGTFYSYFKDKNDIALEILRKYSEEFYGNLASEIAASVNKDADLTEVVYQILARMFAVVQKNPNLHREWIILSLTDDRIAKAVKTIERERIQSEASAIFDHFSDRLKIRTEPASLLLAQRSMDDIVSYMVLQGFDVESEIVLRETAEMIGSYLDKK</sequence>
<evidence type="ECO:0000259" key="3">
    <source>
        <dbReference type="PROSITE" id="PS50977"/>
    </source>
</evidence>
<dbReference type="PROSITE" id="PS50977">
    <property type="entry name" value="HTH_TETR_2"/>
    <property type="match status" value="1"/>
</dbReference>
<dbReference type="Gene3D" id="1.10.357.10">
    <property type="entry name" value="Tetracycline Repressor, domain 2"/>
    <property type="match status" value="1"/>
</dbReference>
<reference evidence="4 5" key="1">
    <citation type="journal article" date="2018" name="Microb. Genom.">
        <title>Deciphering the unexplored Leptospira diversity from soils uncovers genomic evolution to virulence.</title>
        <authorList>
            <person name="Thibeaux R."/>
            <person name="Iraola G."/>
            <person name="Ferres I."/>
            <person name="Bierque E."/>
            <person name="Girault D."/>
            <person name="Soupe-Gilbert M.E."/>
            <person name="Picardeau M."/>
            <person name="Goarant C."/>
        </authorList>
    </citation>
    <scope>NUCLEOTIDE SEQUENCE [LARGE SCALE GENOMIC DNA]</scope>
    <source>
        <strain evidence="4 5">ATI7-C-A5</strain>
    </source>
</reference>
<dbReference type="InterPro" id="IPR001647">
    <property type="entry name" value="HTH_TetR"/>
</dbReference>
<dbReference type="Proteomes" id="UP000232122">
    <property type="component" value="Unassembled WGS sequence"/>
</dbReference>
<keyword evidence="1 2" id="KW-0238">DNA-binding</keyword>
<evidence type="ECO:0000256" key="2">
    <source>
        <dbReference type="PROSITE-ProRule" id="PRU00335"/>
    </source>
</evidence>